<dbReference type="EMBL" id="MG841150">
    <property type="protein sequence ID" value="AYD75909.1"/>
    <property type="molecule type" value="Genomic_DNA"/>
</dbReference>
<dbReference type="InterPro" id="IPR029052">
    <property type="entry name" value="Metallo-depent_PP-like"/>
</dbReference>
<feature type="region of interest" description="Disordered" evidence="1">
    <location>
        <begin position="187"/>
        <end position="213"/>
    </location>
</feature>
<name>A0A678W5D6_9VIRU</name>
<evidence type="ECO:0000256" key="1">
    <source>
        <dbReference type="SAM" id="MobiDB-lite"/>
    </source>
</evidence>
<sequence>MARKYDDLDPTLVEFCTTDHQREVFNLVVEHGTCVAAAEIKGIGMPRVAKIITQVLRRAARKGRAPGHFNGGVAEGFSMGKVTVQRGPSGVERTWERQHPDDHRRREAWEAISLGFRESVEPVEPVEAPAYSNSDLLTVYPQGDPHAGLRAWFEETGNHFDLNEYERTACAAIDRLVAASPPSAVALFNDKGDSTHADNNSNRTPRSGHSLDVEGRHSEVIRVNMKVKRYQIARMLERHGKVIVRIDPGNHDPETALHLALMMDALYENEQRVEVITSPNPYWFYEFGKNLIGTCHGDGAKGRDLPLLMAHDAPEMWGRTEFRVWFVGHVHHKDIKEYTGCTVEYMRTLAAKDAWHHGKGYRAQRDMQAITLHRDTGESERHTCNIAVIARDG</sequence>
<proteinExistence type="predicted"/>
<gene>
    <name evidence="2" type="ORF">PmDNAV1_gp25</name>
</gene>
<organism evidence="2">
    <name type="scientific">Pseudo-nitzschia multiseries DNA virus</name>
    <dbReference type="NCBI Taxonomy" id="2364897"/>
    <lineage>
        <taxon>Viruses</taxon>
    </lineage>
</organism>
<accession>A0A678W5D6</accession>
<reference evidence="2" key="1">
    <citation type="submission" date="2018-01" db="EMBL/GenBank/DDBJ databases">
        <title>A diatom virus reveals a new lineage of giant single stranded DNA viruses originating from double stranded DNA phage.</title>
        <authorList>
            <person name="Carlson M.C.G."/>
            <person name="Frischkorn K.R."/>
            <person name="Brumfield S."/>
            <person name="Rocap G."/>
        </authorList>
    </citation>
    <scope>NUCLEOTIDE SEQUENCE</scope>
    <source>
        <strain evidence="2">PmDNAV1</strain>
    </source>
</reference>
<evidence type="ECO:0000313" key="2">
    <source>
        <dbReference type="EMBL" id="AYD75909.1"/>
    </source>
</evidence>
<dbReference type="SUPFAM" id="SSF56300">
    <property type="entry name" value="Metallo-dependent phosphatases"/>
    <property type="match status" value="1"/>
</dbReference>
<protein>
    <submittedName>
        <fullName evidence="2">Putative LysR family transcriptional regulator</fullName>
    </submittedName>
</protein>
<feature type="compositionally biased region" description="Polar residues" evidence="1">
    <location>
        <begin position="197"/>
        <end position="207"/>
    </location>
</feature>